<keyword evidence="1" id="KW-0479">Metal-binding</keyword>
<keyword evidence="3" id="KW-0862">Zinc</keyword>
<keyword evidence="6" id="KW-1185">Reference proteome</keyword>
<dbReference type="RefSeq" id="WP_088076778.1">
    <property type="nucleotide sequence ID" value="NZ_JAHQCR010000074.1"/>
</dbReference>
<reference evidence="5 6" key="1">
    <citation type="submission" date="2021-06" db="EMBL/GenBank/DDBJ databases">
        <title>Bacillus sp. RD4P76, an endophyte from a halophyte.</title>
        <authorList>
            <person name="Sun J.-Q."/>
        </authorList>
    </citation>
    <scope>NUCLEOTIDE SEQUENCE [LARGE SCALE GENOMIC DNA]</scope>
    <source>
        <strain evidence="5 6">JCM 17098</strain>
    </source>
</reference>
<dbReference type="PIRSF" id="PIRSF017292">
    <property type="entry name" value="UCP017292_Znf_CHY"/>
    <property type="match status" value="1"/>
</dbReference>
<feature type="domain" description="CHY-type" evidence="4">
    <location>
        <begin position="12"/>
        <end position="97"/>
    </location>
</feature>
<dbReference type="Pfam" id="PF05495">
    <property type="entry name" value="zf-CHY"/>
    <property type="match status" value="1"/>
</dbReference>
<dbReference type="PANTHER" id="PTHR28082:SF1">
    <property type="entry name" value="HELPER OF TIM PROTEIN 13"/>
    <property type="match status" value="1"/>
</dbReference>
<evidence type="ECO:0000256" key="2">
    <source>
        <dbReference type="ARBA" id="ARBA00022771"/>
    </source>
</evidence>
<dbReference type="Proteomes" id="UP000790580">
    <property type="component" value="Unassembled WGS sequence"/>
</dbReference>
<sequence length="111" mass="12646">MQINGVNVRGVRVDEKTRCAHYNTDRDIIAIKFKCCHTYYPCHLCHEEMADHPAIQWGMDERDQVAILCGGCGTELTINEYMDSRSGSASACPNCHASFNEGCRNHYHLYF</sequence>
<dbReference type="InterPro" id="IPR008913">
    <property type="entry name" value="Znf_CHY"/>
</dbReference>
<gene>
    <name evidence="5" type="ORF">KS407_17770</name>
</gene>
<organism evidence="5 6">
    <name type="scientific">Evansella alkalicola</name>
    <dbReference type="NCBI Taxonomy" id="745819"/>
    <lineage>
        <taxon>Bacteria</taxon>
        <taxon>Bacillati</taxon>
        <taxon>Bacillota</taxon>
        <taxon>Bacilli</taxon>
        <taxon>Bacillales</taxon>
        <taxon>Bacillaceae</taxon>
        <taxon>Evansella</taxon>
    </lineage>
</organism>
<dbReference type="EMBL" id="JAHQCR010000074">
    <property type="protein sequence ID" value="MBU9723268.1"/>
    <property type="molecule type" value="Genomic_DNA"/>
</dbReference>
<dbReference type="PANTHER" id="PTHR28082">
    <property type="entry name" value="ZINC FINGER PROTEIN"/>
    <property type="match status" value="1"/>
</dbReference>
<dbReference type="InterPro" id="IPR016694">
    <property type="entry name" value="UCP017292"/>
</dbReference>
<evidence type="ECO:0000313" key="5">
    <source>
        <dbReference type="EMBL" id="MBU9723268.1"/>
    </source>
</evidence>
<evidence type="ECO:0000259" key="4">
    <source>
        <dbReference type="PROSITE" id="PS51266"/>
    </source>
</evidence>
<dbReference type="SUPFAM" id="SSF161219">
    <property type="entry name" value="CHY zinc finger-like"/>
    <property type="match status" value="1"/>
</dbReference>
<keyword evidence="2" id="KW-0863">Zinc-finger</keyword>
<name>A0ABS6JXG3_9BACI</name>
<accession>A0ABS6JXG3</accession>
<evidence type="ECO:0000256" key="1">
    <source>
        <dbReference type="ARBA" id="ARBA00022723"/>
    </source>
</evidence>
<protein>
    <recommendedName>
        <fullName evidence="4">CHY-type domain-containing protein</fullName>
    </recommendedName>
</protein>
<evidence type="ECO:0000256" key="3">
    <source>
        <dbReference type="ARBA" id="ARBA00022833"/>
    </source>
</evidence>
<dbReference type="InterPro" id="IPR037274">
    <property type="entry name" value="Znf_CHY_sf"/>
</dbReference>
<proteinExistence type="predicted"/>
<dbReference type="PROSITE" id="PS51266">
    <property type="entry name" value="ZF_CHY"/>
    <property type="match status" value="1"/>
</dbReference>
<evidence type="ECO:0000313" key="6">
    <source>
        <dbReference type="Proteomes" id="UP000790580"/>
    </source>
</evidence>
<dbReference type="InterPro" id="IPR052604">
    <property type="entry name" value="Mito_Tim_assembly_helper"/>
</dbReference>
<comment type="caution">
    <text evidence="5">The sequence shown here is derived from an EMBL/GenBank/DDBJ whole genome shotgun (WGS) entry which is preliminary data.</text>
</comment>